<dbReference type="EMBL" id="AUZY01011174">
    <property type="protein sequence ID" value="EQD35780.1"/>
    <property type="molecule type" value="Genomic_DNA"/>
</dbReference>
<evidence type="ECO:0000259" key="1">
    <source>
        <dbReference type="Pfam" id="PF13274"/>
    </source>
</evidence>
<sequence length="116" mass="13107">MPYMRLIKLLYFADRASLLEFGRPITGDQYVAMKLGPVLSTVYDRIKAGEWGGLVRTSGYNLELIGPEFIDPLSEAEIEILDEVSKTFGTFDHWQLSDLSHVLPEWNDTPKNGTIS</sequence>
<gene>
    <name evidence="2" type="ORF">B1B_16765</name>
</gene>
<accession>T1A1S1</accession>
<organism evidence="2">
    <name type="scientific">mine drainage metagenome</name>
    <dbReference type="NCBI Taxonomy" id="410659"/>
    <lineage>
        <taxon>unclassified sequences</taxon>
        <taxon>metagenomes</taxon>
        <taxon>ecological metagenomes</taxon>
    </lineage>
</organism>
<dbReference type="AlphaFoldDB" id="T1A1S1"/>
<feature type="non-terminal residue" evidence="2">
    <location>
        <position position="116"/>
    </location>
</feature>
<reference evidence="2" key="2">
    <citation type="journal article" date="2014" name="ISME J.">
        <title>Microbial stratification in low pH oxic and suboxic macroscopic growths along an acid mine drainage.</title>
        <authorList>
            <person name="Mendez-Garcia C."/>
            <person name="Mesa V."/>
            <person name="Sprenger R.R."/>
            <person name="Richter M."/>
            <person name="Diez M.S."/>
            <person name="Solano J."/>
            <person name="Bargiela R."/>
            <person name="Golyshina O.V."/>
            <person name="Manteca A."/>
            <person name="Ramos J.L."/>
            <person name="Gallego J.R."/>
            <person name="Llorente I."/>
            <person name="Martins Dos Santos V.A."/>
            <person name="Jensen O.N."/>
            <person name="Pelaez A.I."/>
            <person name="Sanchez J."/>
            <person name="Ferrer M."/>
        </authorList>
    </citation>
    <scope>NUCLEOTIDE SEQUENCE</scope>
</reference>
<comment type="caution">
    <text evidence="2">The sequence shown here is derived from an EMBL/GenBank/DDBJ whole genome shotgun (WGS) entry which is preliminary data.</text>
</comment>
<feature type="domain" description="Antitoxin SocA-like Panacea" evidence="1">
    <location>
        <begin position="6"/>
        <end position="106"/>
    </location>
</feature>
<dbReference type="InterPro" id="IPR025272">
    <property type="entry name" value="SocA_Panacea"/>
</dbReference>
<evidence type="ECO:0000313" key="2">
    <source>
        <dbReference type="EMBL" id="EQD35780.1"/>
    </source>
</evidence>
<proteinExistence type="predicted"/>
<name>T1A1S1_9ZZZZ</name>
<protein>
    <recommendedName>
        <fullName evidence="1">Antitoxin SocA-like Panacea domain-containing protein</fullName>
    </recommendedName>
</protein>
<reference evidence="2" key="1">
    <citation type="submission" date="2013-08" db="EMBL/GenBank/DDBJ databases">
        <authorList>
            <person name="Mendez C."/>
            <person name="Richter M."/>
            <person name="Ferrer M."/>
            <person name="Sanchez J."/>
        </authorList>
    </citation>
    <scope>NUCLEOTIDE SEQUENCE</scope>
</reference>
<dbReference type="Pfam" id="PF13274">
    <property type="entry name" value="SocA_Panacea"/>
    <property type="match status" value="1"/>
</dbReference>